<evidence type="ECO:0000256" key="2">
    <source>
        <dbReference type="ARBA" id="ARBA00022801"/>
    </source>
</evidence>
<name>A0A6N3GM27_9BACT</name>
<dbReference type="InterPro" id="IPR002053">
    <property type="entry name" value="Glyco_hydro_25"/>
</dbReference>
<gene>
    <name evidence="4" type="primary">lyc</name>
    <name evidence="4" type="ORF">PCLFYP37_00508</name>
</gene>
<evidence type="ECO:0000256" key="1">
    <source>
        <dbReference type="ARBA" id="ARBA00010646"/>
    </source>
</evidence>
<keyword evidence="2 4" id="KW-0378">Hydrolase</keyword>
<dbReference type="PANTHER" id="PTHR34135">
    <property type="entry name" value="LYSOZYME"/>
    <property type="match status" value="1"/>
</dbReference>
<dbReference type="SMART" id="SM00641">
    <property type="entry name" value="Glyco_25"/>
    <property type="match status" value="1"/>
</dbReference>
<dbReference type="PANTHER" id="PTHR34135:SF2">
    <property type="entry name" value="LYSOZYME"/>
    <property type="match status" value="1"/>
</dbReference>
<dbReference type="GO" id="GO:0016052">
    <property type="term" value="P:carbohydrate catabolic process"/>
    <property type="evidence" value="ECO:0007669"/>
    <property type="project" value="TreeGrafter"/>
</dbReference>
<dbReference type="GO" id="GO:0016998">
    <property type="term" value="P:cell wall macromolecule catabolic process"/>
    <property type="evidence" value="ECO:0007669"/>
    <property type="project" value="InterPro"/>
</dbReference>
<dbReference type="InterPro" id="IPR017853">
    <property type="entry name" value="GH"/>
</dbReference>
<dbReference type="GO" id="GO:0003796">
    <property type="term" value="F:lysozyme activity"/>
    <property type="evidence" value="ECO:0007669"/>
    <property type="project" value="UniProtKB-EC"/>
</dbReference>
<dbReference type="SUPFAM" id="SSF51445">
    <property type="entry name" value="(Trans)glycosidases"/>
    <property type="match status" value="1"/>
</dbReference>
<organism evidence="4">
    <name type="scientific">Paraprevotella clara</name>
    <dbReference type="NCBI Taxonomy" id="454154"/>
    <lineage>
        <taxon>Bacteria</taxon>
        <taxon>Pseudomonadati</taxon>
        <taxon>Bacteroidota</taxon>
        <taxon>Bacteroidia</taxon>
        <taxon>Bacteroidales</taxon>
        <taxon>Prevotellaceae</taxon>
        <taxon>Paraprevotella</taxon>
    </lineage>
</organism>
<dbReference type="EMBL" id="CACRUT010000031">
    <property type="protein sequence ID" value="VYU65897.1"/>
    <property type="molecule type" value="Genomic_DNA"/>
</dbReference>
<sequence>MRNFISFLTIILCCLTVTPMHGRKKDKQADKEEVVLAMVEPDMMATPSHSHPVVAPVEEAYRHRINKNEHRYGIDVSRYQGDIDWQTVKTDKNVSYVYLKATEGASLVDVTYRYNLTEARKAGLKVGCYHFFSPTVDPETQFKNFTSTVNLDEQDLIPIIDVEIIGKGSAQRFCERLTRFLHMVEEHYGIRPIIYTSSNFYNKYLAGKYTDYKYMIARYAEDIPELTDDIRFVMWQFTANGRIEGINGPVDRSRFMDEYHLGDILIPKQNYQIATPSTSQASNR</sequence>
<dbReference type="Pfam" id="PF01183">
    <property type="entry name" value="Glyco_hydro_25"/>
    <property type="match status" value="1"/>
</dbReference>
<proteinExistence type="inferred from homology"/>
<accession>A0A6N3GM27</accession>
<dbReference type="EC" id="3.2.1.17" evidence="4"/>
<evidence type="ECO:0000256" key="3">
    <source>
        <dbReference type="ARBA" id="ARBA00023295"/>
    </source>
</evidence>
<evidence type="ECO:0000313" key="4">
    <source>
        <dbReference type="EMBL" id="VYU65897.1"/>
    </source>
</evidence>
<reference evidence="4" key="1">
    <citation type="submission" date="2019-11" db="EMBL/GenBank/DDBJ databases">
        <authorList>
            <person name="Feng L."/>
        </authorList>
    </citation>
    <scope>NUCLEOTIDE SEQUENCE</scope>
    <source>
        <strain evidence="4">PclaraLFYP37</strain>
    </source>
</reference>
<dbReference type="PROSITE" id="PS51904">
    <property type="entry name" value="GLYCOSYL_HYDROL_F25_2"/>
    <property type="match status" value="1"/>
</dbReference>
<keyword evidence="3 4" id="KW-0326">Glycosidase</keyword>
<dbReference type="Gene3D" id="3.20.20.80">
    <property type="entry name" value="Glycosidases"/>
    <property type="match status" value="1"/>
</dbReference>
<dbReference type="GO" id="GO:0009253">
    <property type="term" value="P:peptidoglycan catabolic process"/>
    <property type="evidence" value="ECO:0007669"/>
    <property type="project" value="InterPro"/>
</dbReference>
<dbReference type="AlphaFoldDB" id="A0A6N3GM27"/>
<protein>
    <submittedName>
        <fullName evidence="4">Autolytic lysozyme</fullName>
        <ecNumber evidence="4">3.2.1.17</ecNumber>
    </submittedName>
</protein>
<dbReference type="RefSeq" id="WP_270651417.1">
    <property type="nucleotide sequence ID" value="NZ_CACRUT010000031.1"/>
</dbReference>
<comment type="similarity">
    <text evidence="1">Belongs to the glycosyl hydrolase 25 family.</text>
</comment>
<dbReference type="InterPro" id="IPR018077">
    <property type="entry name" value="Glyco_hydro_fam25_subgr"/>
</dbReference>